<comment type="caution">
    <text evidence="7">The sequence shown here is derived from an EMBL/GenBank/DDBJ whole genome shotgun (WGS) entry which is preliminary data.</text>
</comment>
<dbReference type="OrthoDB" id="44736at2759"/>
<comment type="function">
    <text evidence="6">Choline transporter.</text>
</comment>
<accession>A0A813HBC3</accession>
<dbReference type="EMBL" id="CAJNNV010031185">
    <property type="protein sequence ID" value="CAE8634940.1"/>
    <property type="molecule type" value="Genomic_DNA"/>
</dbReference>
<keyword evidence="5 6" id="KW-0472">Membrane</keyword>
<dbReference type="AlphaFoldDB" id="A0A813HBC3"/>
<dbReference type="GO" id="GO:0005886">
    <property type="term" value="C:plasma membrane"/>
    <property type="evidence" value="ECO:0007669"/>
    <property type="project" value="UniProtKB-SubCell"/>
</dbReference>
<reference evidence="7" key="1">
    <citation type="submission" date="2021-02" db="EMBL/GenBank/DDBJ databases">
        <authorList>
            <person name="Dougan E. K."/>
            <person name="Rhodes N."/>
            <person name="Thang M."/>
            <person name="Chan C."/>
        </authorList>
    </citation>
    <scope>NUCLEOTIDE SEQUENCE</scope>
</reference>
<evidence type="ECO:0000256" key="3">
    <source>
        <dbReference type="ARBA" id="ARBA00022692"/>
    </source>
</evidence>
<dbReference type="Proteomes" id="UP000654075">
    <property type="component" value="Unassembled WGS sequence"/>
</dbReference>
<dbReference type="GO" id="GO:0022857">
    <property type="term" value="F:transmembrane transporter activity"/>
    <property type="evidence" value="ECO:0007669"/>
    <property type="project" value="UniProtKB-UniRule"/>
</dbReference>
<dbReference type="Pfam" id="PF04515">
    <property type="entry name" value="Choline_transpo"/>
    <property type="match status" value="1"/>
</dbReference>
<comment type="caution">
    <text evidence="6">Lacks conserved residue(s) required for the propagation of feature annotation.</text>
</comment>
<evidence type="ECO:0000256" key="5">
    <source>
        <dbReference type="ARBA" id="ARBA00023136"/>
    </source>
</evidence>
<evidence type="ECO:0000313" key="8">
    <source>
        <dbReference type="Proteomes" id="UP000654075"/>
    </source>
</evidence>
<organism evidence="7 8">
    <name type="scientific">Polarella glacialis</name>
    <name type="common">Dinoflagellate</name>
    <dbReference type="NCBI Taxonomy" id="89957"/>
    <lineage>
        <taxon>Eukaryota</taxon>
        <taxon>Sar</taxon>
        <taxon>Alveolata</taxon>
        <taxon>Dinophyceae</taxon>
        <taxon>Suessiales</taxon>
        <taxon>Suessiaceae</taxon>
        <taxon>Polarella</taxon>
    </lineage>
</organism>
<keyword evidence="8" id="KW-1185">Reference proteome</keyword>
<comment type="similarity">
    <text evidence="2 6">Belongs to the CTL (choline transporter-like) family.</text>
</comment>
<evidence type="ECO:0000256" key="2">
    <source>
        <dbReference type="ARBA" id="ARBA00007168"/>
    </source>
</evidence>
<evidence type="ECO:0000256" key="6">
    <source>
        <dbReference type="RuleBase" id="RU368066"/>
    </source>
</evidence>
<dbReference type="InterPro" id="IPR007603">
    <property type="entry name" value="Choline_transptr-like"/>
</dbReference>
<feature type="transmembrane region" description="Helical" evidence="6">
    <location>
        <begin position="183"/>
        <end position="216"/>
    </location>
</feature>
<gene>
    <name evidence="7" type="ORF">PGLA1383_LOCUS50550</name>
</gene>
<sequence>MGQPVAAGPYQPGRSCRVKPCDASLASLPLLQGIPVGTADRKVHEIHRGGELATDFPAFPASRAYRDAFWIIPILLVVLAVICLAADFSRYLSNEYNRRGGDLPSMGAIIGPGIAGRTASLLAAQLYAALAKSAPGCIGSGLVHRIFGWPGLVHHVRHCLRGRLPEVLEDQLTEDSNRGTQQLLYVLAVLIFIWGAQVALTTSFGSICFGALLVAAMRAWEAFLCQARKQAQQEGNTACCLLLMAVECVVSCIGDILEYFSEWAYVQCAVRGVSFVEAARITYSP</sequence>
<name>A0A813HBC3_POLGL</name>
<keyword evidence="3 6" id="KW-0812">Transmembrane</keyword>
<proteinExistence type="inferred from homology"/>
<dbReference type="PANTHER" id="PTHR12385:SF4">
    <property type="entry name" value="PROTEIN PNS1"/>
    <property type="match status" value="1"/>
</dbReference>
<protein>
    <recommendedName>
        <fullName evidence="6">Choline transporter-like protein</fullName>
    </recommendedName>
</protein>
<keyword evidence="4 6" id="KW-1133">Transmembrane helix</keyword>
<dbReference type="PANTHER" id="PTHR12385">
    <property type="entry name" value="CHOLINE TRANSPORTER-LIKE (SLC FAMILY 44)"/>
    <property type="match status" value="1"/>
</dbReference>
<evidence type="ECO:0000256" key="4">
    <source>
        <dbReference type="ARBA" id="ARBA00022989"/>
    </source>
</evidence>
<feature type="transmembrane region" description="Helical" evidence="6">
    <location>
        <begin position="68"/>
        <end position="89"/>
    </location>
</feature>
<evidence type="ECO:0000256" key="1">
    <source>
        <dbReference type="ARBA" id="ARBA00004141"/>
    </source>
</evidence>
<comment type="subcellular location">
    <subcellularLocation>
        <location evidence="6">Cell membrane</location>
        <topology evidence="6">Multi-pass membrane protein</topology>
    </subcellularLocation>
    <subcellularLocation>
        <location evidence="1">Membrane</location>
        <topology evidence="1">Multi-pass membrane protein</topology>
    </subcellularLocation>
</comment>
<evidence type="ECO:0000313" key="7">
    <source>
        <dbReference type="EMBL" id="CAE8634940.1"/>
    </source>
</evidence>